<dbReference type="RefSeq" id="WP_144046490.1">
    <property type="nucleotide sequence ID" value="NZ_CP041614.1"/>
</dbReference>
<accession>A0ABX5WYF0</accession>
<keyword evidence="2" id="KW-1185">Reference proteome</keyword>
<organism evidence="1 2">
    <name type="scientific">Shewanella psychropiezotolerans</name>
    <dbReference type="NCBI Taxonomy" id="2593655"/>
    <lineage>
        <taxon>Bacteria</taxon>
        <taxon>Pseudomonadati</taxon>
        <taxon>Pseudomonadota</taxon>
        <taxon>Gammaproteobacteria</taxon>
        <taxon>Alteromonadales</taxon>
        <taxon>Shewanellaceae</taxon>
        <taxon>Shewanella</taxon>
    </lineage>
</organism>
<name>A0ABX5WYF0_9GAMM</name>
<dbReference type="Proteomes" id="UP000315947">
    <property type="component" value="Chromosome"/>
</dbReference>
<evidence type="ECO:0000313" key="2">
    <source>
        <dbReference type="Proteomes" id="UP000315947"/>
    </source>
</evidence>
<reference evidence="1 2" key="1">
    <citation type="submission" date="2019-07" db="EMBL/GenBank/DDBJ databases">
        <title>Shewanella sp. YLB-06 whole genomic sequence.</title>
        <authorList>
            <person name="Yu L."/>
        </authorList>
    </citation>
    <scope>NUCLEOTIDE SEQUENCE [LARGE SCALE GENOMIC DNA]</scope>
    <source>
        <strain evidence="1 2">YLB-06</strain>
    </source>
</reference>
<sequence length="76" mass="8223">MQGAIIDPDFFVPGPSFFFRCEELIPANKSTGMTVVKRAGKTVGEVLKFPRPKVVFLASPSEASILAVQVKPTSQL</sequence>
<dbReference type="EMBL" id="CP041614">
    <property type="protein sequence ID" value="QDO84125.1"/>
    <property type="molecule type" value="Genomic_DNA"/>
</dbReference>
<protein>
    <submittedName>
        <fullName evidence="1">Uncharacterized protein</fullName>
    </submittedName>
</protein>
<proteinExistence type="predicted"/>
<evidence type="ECO:0000313" key="1">
    <source>
        <dbReference type="EMBL" id="QDO84125.1"/>
    </source>
</evidence>
<gene>
    <name evidence="1" type="ORF">FM037_13875</name>
</gene>